<evidence type="ECO:0000313" key="3">
    <source>
        <dbReference type="Proteomes" id="UP000601435"/>
    </source>
</evidence>
<gene>
    <name evidence="2" type="ORF">SNEC2469_LOCUS35050</name>
</gene>
<name>A0A813CG20_9DINO</name>
<accession>A0A813CG20</accession>
<comment type="caution">
    <text evidence="2">The sequence shown here is derived from an EMBL/GenBank/DDBJ whole genome shotgun (WGS) entry which is preliminary data.</text>
</comment>
<evidence type="ECO:0000313" key="2">
    <source>
        <dbReference type="EMBL" id="CAE7943423.1"/>
    </source>
</evidence>
<feature type="compositionally biased region" description="Pro residues" evidence="1">
    <location>
        <begin position="448"/>
        <end position="459"/>
    </location>
</feature>
<dbReference type="Proteomes" id="UP000601435">
    <property type="component" value="Unassembled WGS sequence"/>
</dbReference>
<dbReference type="AlphaFoldDB" id="A0A813CG20"/>
<evidence type="ECO:0000256" key="1">
    <source>
        <dbReference type="SAM" id="MobiDB-lite"/>
    </source>
</evidence>
<proteinExistence type="predicted"/>
<organism evidence="2 3">
    <name type="scientific">Symbiodinium necroappetens</name>
    <dbReference type="NCBI Taxonomy" id="1628268"/>
    <lineage>
        <taxon>Eukaryota</taxon>
        <taxon>Sar</taxon>
        <taxon>Alveolata</taxon>
        <taxon>Dinophyceae</taxon>
        <taxon>Suessiales</taxon>
        <taxon>Symbiodiniaceae</taxon>
        <taxon>Symbiodinium</taxon>
    </lineage>
</organism>
<reference evidence="2" key="1">
    <citation type="submission" date="2021-02" db="EMBL/GenBank/DDBJ databases">
        <authorList>
            <person name="Dougan E. K."/>
            <person name="Rhodes N."/>
            <person name="Thang M."/>
            <person name="Chan C."/>
        </authorList>
    </citation>
    <scope>NUCLEOTIDE SEQUENCE</scope>
</reference>
<sequence>MFSLCSVLIGDQCDCNAGSDVTIATDRFSVRCVFRAGAEFSQGFGLAAVQQSNLEGTTLEGMNILPGAPFVQAFKHAGQVLKSQDALKNKKTSGTSSALSYWYSEFGDLGQVAIDGVVQFVPDVTITVHDSGTTEFHISGMVRASVQALVEAQGSCSYKAMKGFPDPPKKKIICAGKFCIVIMLQMVAELNLEGTLTGTLEVSTEADFRIAGSVRATANGHADVDVNSPEITHKQGFAIGASATASARVSLGPVLTIWPVPGIPITFRPMVHAEAKAQGTLSYESGHGLLFIEESHHVSAAAGSNSNLNMTTSNLEMCGAAALNIYADVDITGFALPALFKSRFNSRFLIDQFTAAVMASAAAMLRAMTGPLQCIPGASTATNFIMAAAREAASQITGLIPNLNLDLGLPAIQLLSPQKLFCKEVYTTPGFDSAPCAAELGCKHAGRGPPPGEELPPPEQVRNHDTRASGSTTCPALVMGDRFIQLGNTWRLADIDGQHLVLQHSNGEVPIVWRNDGRTFWRPWHRNQNREAWNRAAGPSKGISFGFQFVQIGNFRIGANDDDHFSVDSNHHKCAQTWRGHDLSVHHSTGWNLYDRGEGFQTGVTFGDRFIQVGKMRFGAADDNHFNFYFTPTAKTLEIFRGHDGTRHAGNNQHWNHHNEMVVSRLPAHWTCPDIAEKAHGECNPEFGHWGDRFIQLAKWRLAAIDDNHFSISHKDGKTAQIYRNDGHLFPGPRNDFGAWHRPIGFPHGITFGPSFIQIGNFRIAAMDHDHMSITHISGITADDNHVYVTNRRYNKSPQIFKWDPVHRVTELVSGTQHHYAYRVNDRYAMWHCGGIQEILGTCPGITAGDGFLQLSDWRVAGIDSHHFSFSHRSIHTPLILTSDGRTHSGPRRDWHTWDREAGISTIKFGDRFIQFGHWWRLGEWEQNGRHFVLSHRNNKAPIIWRDDGTVHNGPHHGWSLFGRATGAPSGIAFGHGFVQIGKWRIGDVDGHHFSITVNGKTAEIFTADARRHYGPRTDWTTFGRPISDCRVVPDAGAQVIQPPLTEGLECEYFYNHAQCAVPELGSGLTPAHSHVLPNVYMHHRQLPSPSADR</sequence>
<dbReference type="OrthoDB" id="429434at2759"/>
<keyword evidence="3" id="KW-1185">Reference proteome</keyword>
<feature type="region of interest" description="Disordered" evidence="1">
    <location>
        <begin position="447"/>
        <end position="471"/>
    </location>
</feature>
<dbReference type="EMBL" id="CAJNJA010099552">
    <property type="protein sequence ID" value="CAE7943423.1"/>
    <property type="molecule type" value="Genomic_DNA"/>
</dbReference>
<protein>
    <submittedName>
        <fullName evidence="2">Uncharacterized protein</fullName>
    </submittedName>
</protein>